<dbReference type="PROSITE" id="PS50181">
    <property type="entry name" value="FBOX"/>
    <property type="match status" value="1"/>
</dbReference>
<name>A0ABS8RMR7_DATST</name>
<comment type="caution">
    <text evidence="2">The sequence shown here is derived from an EMBL/GenBank/DDBJ whole genome shotgun (WGS) entry which is preliminary data.</text>
</comment>
<dbReference type="Pfam" id="PF00646">
    <property type="entry name" value="F-box"/>
    <property type="match status" value="1"/>
</dbReference>
<protein>
    <recommendedName>
        <fullName evidence="1">F-box domain-containing protein</fullName>
    </recommendedName>
</protein>
<dbReference type="InterPro" id="IPR036047">
    <property type="entry name" value="F-box-like_dom_sf"/>
</dbReference>
<dbReference type="Proteomes" id="UP000823775">
    <property type="component" value="Unassembled WGS sequence"/>
</dbReference>
<dbReference type="PANTHER" id="PTHR31672:SF13">
    <property type="entry name" value="F-BOX PROTEIN CPR30-LIKE"/>
    <property type="match status" value="1"/>
</dbReference>
<dbReference type="InterPro" id="IPR050796">
    <property type="entry name" value="SCF_F-box_component"/>
</dbReference>
<sequence length="207" mass="24168">MAIECFTWFKQLLLCSRHRDGDDEANLFTRLPDCLLIDILSRLPADCLFRCRRDCRVWNTLISSPYFSTLHLKRDRPVVIIQCQRCFTNLFVFRLKNNKEMMMFTELLLESELMINKVGKHDPHLRYSCDGVLLFSGSSRSYQYPIYTIRTQMWKKIHCPTPNLTPYVSPAIVNGAVHLLLGKDLEKPDTPPCAKGIMVLNMFMERT</sequence>
<proteinExistence type="predicted"/>
<dbReference type="EMBL" id="JACEIK010000047">
    <property type="protein sequence ID" value="MCD7447868.1"/>
    <property type="molecule type" value="Genomic_DNA"/>
</dbReference>
<keyword evidence="3" id="KW-1185">Reference proteome</keyword>
<evidence type="ECO:0000313" key="3">
    <source>
        <dbReference type="Proteomes" id="UP000823775"/>
    </source>
</evidence>
<organism evidence="2 3">
    <name type="scientific">Datura stramonium</name>
    <name type="common">Jimsonweed</name>
    <name type="synonym">Common thornapple</name>
    <dbReference type="NCBI Taxonomy" id="4076"/>
    <lineage>
        <taxon>Eukaryota</taxon>
        <taxon>Viridiplantae</taxon>
        <taxon>Streptophyta</taxon>
        <taxon>Embryophyta</taxon>
        <taxon>Tracheophyta</taxon>
        <taxon>Spermatophyta</taxon>
        <taxon>Magnoliopsida</taxon>
        <taxon>eudicotyledons</taxon>
        <taxon>Gunneridae</taxon>
        <taxon>Pentapetalae</taxon>
        <taxon>asterids</taxon>
        <taxon>lamiids</taxon>
        <taxon>Solanales</taxon>
        <taxon>Solanaceae</taxon>
        <taxon>Solanoideae</taxon>
        <taxon>Datureae</taxon>
        <taxon>Datura</taxon>
    </lineage>
</organism>
<evidence type="ECO:0000313" key="2">
    <source>
        <dbReference type="EMBL" id="MCD7447868.1"/>
    </source>
</evidence>
<dbReference type="SMART" id="SM00256">
    <property type="entry name" value="FBOX"/>
    <property type="match status" value="1"/>
</dbReference>
<gene>
    <name evidence="2" type="ORF">HAX54_035799</name>
</gene>
<feature type="domain" description="F-box" evidence="1">
    <location>
        <begin position="25"/>
        <end position="70"/>
    </location>
</feature>
<dbReference type="PANTHER" id="PTHR31672">
    <property type="entry name" value="BNACNNG10540D PROTEIN"/>
    <property type="match status" value="1"/>
</dbReference>
<dbReference type="SUPFAM" id="SSF81383">
    <property type="entry name" value="F-box domain"/>
    <property type="match status" value="1"/>
</dbReference>
<accession>A0ABS8RMR7</accession>
<dbReference type="Gene3D" id="1.20.1280.50">
    <property type="match status" value="1"/>
</dbReference>
<reference evidence="2 3" key="1">
    <citation type="journal article" date="2021" name="BMC Genomics">
        <title>Datura genome reveals duplications of psychoactive alkaloid biosynthetic genes and high mutation rate following tissue culture.</title>
        <authorList>
            <person name="Rajewski A."/>
            <person name="Carter-House D."/>
            <person name="Stajich J."/>
            <person name="Litt A."/>
        </authorList>
    </citation>
    <scope>NUCLEOTIDE SEQUENCE [LARGE SCALE GENOMIC DNA]</scope>
    <source>
        <strain evidence="2">AR-01</strain>
    </source>
</reference>
<dbReference type="InterPro" id="IPR001810">
    <property type="entry name" value="F-box_dom"/>
</dbReference>
<evidence type="ECO:0000259" key="1">
    <source>
        <dbReference type="PROSITE" id="PS50181"/>
    </source>
</evidence>